<dbReference type="Gene3D" id="3.30.1490.50">
    <property type="match status" value="1"/>
</dbReference>
<dbReference type="Gene3D" id="3.40.50.1760">
    <property type="entry name" value="Glutathione synthase, substrate-binding domain superfamily, eukaryotic"/>
    <property type="match status" value="1"/>
</dbReference>
<dbReference type="InterPro" id="IPR014709">
    <property type="entry name" value="Glutathione_synthase_C_euk"/>
</dbReference>
<dbReference type="Gene3D" id="3.30.470.20">
    <property type="entry name" value="ATP-grasp fold, B domain"/>
    <property type="match status" value="1"/>
</dbReference>
<dbReference type="AlphaFoldDB" id="A0A915EA57"/>
<organism evidence="15 16">
    <name type="scientific">Ditylenchus dipsaci</name>
    <dbReference type="NCBI Taxonomy" id="166011"/>
    <lineage>
        <taxon>Eukaryota</taxon>
        <taxon>Metazoa</taxon>
        <taxon>Ecdysozoa</taxon>
        <taxon>Nematoda</taxon>
        <taxon>Chromadorea</taxon>
        <taxon>Rhabditida</taxon>
        <taxon>Tylenchina</taxon>
        <taxon>Tylenchomorpha</taxon>
        <taxon>Sphaerularioidea</taxon>
        <taxon>Anguinidae</taxon>
        <taxon>Anguininae</taxon>
        <taxon>Ditylenchus</taxon>
    </lineage>
</organism>
<sequence length="271" mass="30210">MESVCDAHAIVLVVIEDTNQNQLDQKFVEFELEKVSENKVNCLRLTFTQCTNRLSLDQDTYSLLVDGGKHKVPEWQARLTIERSTAIKCPWIGLQLANTKKIQQVLDGAGVVEHYFPRQPQMAADVRSTFADLWGLENDDEQTTNVIQDAISNPHKYVLKPQLEGGAGNYYDEQITQKLKTFSPQQRAAHILMQKISPLVVKNYLIRPFHKPVLVQAVSELGIYGCLLGNGEDMSISTNISHGHILRSKGEKVNEGGVAVGAAVIDTPFLI</sequence>
<dbReference type="InterPro" id="IPR016185">
    <property type="entry name" value="PreATP-grasp_dom_sf"/>
</dbReference>
<keyword evidence="7" id="KW-0317">Glutathione biosynthesis</keyword>
<keyword evidence="10" id="KW-0067">ATP-binding</keyword>
<comment type="pathway">
    <text evidence="2">Sulfur metabolism; glutathione biosynthesis; glutathione from L-cysteine and L-glutamate: step 2/2.</text>
</comment>
<evidence type="ECO:0000256" key="10">
    <source>
        <dbReference type="ARBA" id="ARBA00022840"/>
    </source>
</evidence>
<dbReference type="Pfam" id="PF03199">
    <property type="entry name" value="GSH_synthase"/>
    <property type="match status" value="1"/>
</dbReference>
<evidence type="ECO:0000256" key="7">
    <source>
        <dbReference type="ARBA" id="ARBA00022684"/>
    </source>
</evidence>
<evidence type="ECO:0000256" key="4">
    <source>
        <dbReference type="ARBA" id="ARBA00012214"/>
    </source>
</evidence>
<evidence type="ECO:0000256" key="3">
    <source>
        <dbReference type="ARBA" id="ARBA00010385"/>
    </source>
</evidence>
<dbReference type="InterPro" id="IPR004887">
    <property type="entry name" value="GSH_synth_subst-bd"/>
</dbReference>
<dbReference type="GO" id="GO:0046872">
    <property type="term" value="F:metal ion binding"/>
    <property type="evidence" value="ECO:0007669"/>
    <property type="project" value="UniProtKB-KW"/>
</dbReference>
<evidence type="ECO:0000256" key="12">
    <source>
        <dbReference type="ARBA" id="ARBA00030403"/>
    </source>
</evidence>
<evidence type="ECO:0000256" key="5">
    <source>
        <dbReference type="ARBA" id="ARBA00020821"/>
    </source>
</evidence>
<accession>A0A915EA57</accession>
<dbReference type="PANTHER" id="PTHR11130">
    <property type="entry name" value="GLUTATHIONE SYNTHETASE"/>
    <property type="match status" value="1"/>
</dbReference>
<dbReference type="FunFam" id="3.30.1490.50:FF:000002">
    <property type="entry name" value="Glutathione synthetase"/>
    <property type="match status" value="1"/>
</dbReference>
<protein>
    <recommendedName>
        <fullName evidence="5">Glutathione synthetase</fullName>
        <ecNumber evidence="4">6.3.2.3</ecNumber>
    </recommendedName>
    <alternativeName>
        <fullName evidence="12">Glutathione synthase</fullName>
    </alternativeName>
</protein>
<evidence type="ECO:0000313" key="16">
    <source>
        <dbReference type="WBParaSite" id="jg4169"/>
    </source>
</evidence>
<dbReference type="SUPFAM" id="SSF56059">
    <property type="entry name" value="Glutathione synthetase ATP-binding domain-like"/>
    <property type="match status" value="1"/>
</dbReference>
<dbReference type="EC" id="6.3.2.3" evidence="4"/>
<dbReference type="Gene3D" id="1.10.1080.10">
    <property type="entry name" value="Glutathione Synthetase, Chain A, domain 3"/>
    <property type="match status" value="1"/>
</dbReference>
<dbReference type="WBParaSite" id="jg4169">
    <property type="protein sequence ID" value="jg4169"/>
    <property type="gene ID" value="jg4169"/>
</dbReference>
<dbReference type="InterPro" id="IPR037013">
    <property type="entry name" value="GSH-S_sub-bd_sf"/>
</dbReference>
<dbReference type="GO" id="GO:0004363">
    <property type="term" value="F:glutathione synthase activity"/>
    <property type="evidence" value="ECO:0007669"/>
    <property type="project" value="UniProtKB-EC"/>
</dbReference>
<dbReference type="InterPro" id="IPR014042">
    <property type="entry name" value="Glutathione_synthase_a-hlx"/>
</dbReference>
<evidence type="ECO:0000256" key="1">
    <source>
        <dbReference type="ARBA" id="ARBA00001946"/>
    </source>
</evidence>
<dbReference type="InterPro" id="IPR005615">
    <property type="entry name" value="Glutathione_synthase"/>
</dbReference>
<proteinExistence type="inferred from homology"/>
<evidence type="ECO:0000256" key="6">
    <source>
        <dbReference type="ARBA" id="ARBA00022598"/>
    </source>
</evidence>
<evidence type="ECO:0000313" key="15">
    <source>
        <dbReference type="Proteomes" id="UP000887574"/>
    </source>
</evidence>
<keyword evidence="9" id="KW-0547">Nucleotide-binding</keyword>
<comment type="cofactor">
    <cofactor evidence="1">
        <name>Mg(2+)</name>
        <dbReference type="ChEBI" id="CHEBI:18420"/>
    </cofactor>
</comment>
<comment type="similarity">
    <text evidence="3">Belongs to the eukaryotic GSH synthase family.</text>
</comment>
<keyword evidence="15" id="KW-1185">Reference proteome</keyword>
<evidence type="ECO:0000256" key="8">
    <source>
        <dbReference type="ARBA" id="ARBA00022723"/>
    </source>
</evidence>
<dbReference type="GO" id="GO:0005524">
    <property type="term" value="F:ATP binding"/>
    <property type="evidence" value="ECO:0007669"/>
    <property type="project" value="UniProtKB-KW"/>
</dbReference>
<keyword evidence="6" id="KW-0436">Ligase</keyword>
<dbReference type="GO" id="GO:0005829">
    <property type="term" value="C:cytosol"/>
    <property type="evidence" value="ECO:0007669"/>
    <property type="project" value="TreeGrafter"/>
</dbReference>
<comment type="catalytic activity">
    <reaction evidence="13">
        <text>gamma-L-glutamyl-L-cysteine + glycine + ATP = glutathione + ADP + phosphate + H(+)</text>
        <dbReference type="Rhea" id="RHEA:13557"/>
        <dbReference type="ChEBI" id="CHEBI:15378"/>
        <dbReference type="ChEBI" id="CHEBI:30616"/>
        <dbReference type="ChEBI" id="CHEBI:43474"/>
        <dbReference type="ChEBI" id="CHEBI:57305"/>
        <dbReference type="ChEBI" id="CHEBI:57925"/>
        <dbReference type="ChEBI" id="CHEBI:58173"/>
        <dbReference type="ChEBI" id="CHEBI:456216"/>
        <dbReference type="EC" id="6.3.2.3"/>
    </reaction>
    <physiologicalReaction direction="left-to-right" evidence="13">
        <dbReference type="Rhea" id="RHEA:13558"/>
    </physiologicalReaction>
</comment>
<feature type="domain" description="Glutathione synthase substrate-binding" evidence="14">
    <location>
        <begin position="74"/>
        <end position="97"/>
    </location>
</feature>
<keyword evidence="8" id="KW-0479">Metal-binding</keyword>
<evidence type="ECO:0000256" key="9">
    <source>
        <dbReference type="ARBA" id="ARBA00022741"/>
    </source>
</evidence>
<dbReference type="PANTHER" id="PTHR11130:SF0">
    <property type="entry name" value="GLUTATHIONE SYNTHETASE"/>
    <property type="match status" value="1"/>
</dbReference>
<dbReference type="Proteomes" id="UP000887574">
    <property type="component" value="Unplaced"/>
</dbReference>
<evidence type="ECO:0000259" key="14">
    <source>
        <dbReference type="Pfam" id="PF03199"/>
    </source>
</evidence>
<keyword evidence="11" id="KW-0460">Magnesium</keyword>
<dbReference type="Pfam" id="PF03917">
    <property type="entry name" value="GSH_synth_ATP"/>
    <property type="match status" value="1"/>
</dbReference>
<name>A0A915EA57_9BILA</name>
<evidence type="ECO:0000256" key="2">
    <source>
        <dbReference type="ARBA" id="ARBA00004965"/>
    </source>
</evidence>
<dbReference type="SUPFAM" id="SSF52440">
    <property type="entry name" value="PreATP-grasp domain"/>
    <property type="match status" value="1"/>
</dbReference>
<dbReference type="GO" id="GO:0043295">
    <property type="term" value="F:glutathione binding"/>
    <property type="evidence" value="ECO:0007669"/>
    <property type="project" value="TreeGrafter"/>
</dbReference>
<reference evidence="16" key="1">
    <citation type="submission" date="2022-11" db="UniProtKB">
        <authorList>
            <consortium name="WormBaseParasite"/>
        </authorList>
    </citation>
    <scope>IDENTIFICATION</scope>
</reference>
<evidence type="ECO:0000256" key="13">
    <source>
        <dbReference type="ARBA" id="ARBA00048871"/>
    </source>
</evidence>
<evidence type="ECO:0000256" key="11">
    <source>
        <dbReference type="ARBA" id="ARBA00022842"/>
    </source>
</evidence>